<dbReference type="EMBL" id="FNOJ01000007">
    <property type="protein sequence ID" value="SDW52201.1"/>
    <property type="molecule type" value="Genomic_DNA"/>
</dbReference>
<feature type="binding site" evidence="5">
    <location>
        <position position="105"/>
    </location>
    <ligand>
        <name>a divalent metal cation</name>
        <dbReference type="ChEBI" id="CHEBI:60240"/>
        <label>1</label>
    </ligand>
</feature>
<dbReference type="FunFam" id="3.30.70.120:FF:000006">
    <property type="entry name" value="GTP cyclohydrolase 1 type 2 homolog"/>
    <property type="match status" value="1"/>
</dbReference>
<evidence type="ECO:0000313" key="7">
    <source>
        <dbReference type="Proteomes" id="UP000182589"/>
    </source>
</evidence>
<dbReference type="PANTHER" id="PTHR13799:SF14">
    <property type="entry name" value="GTP CYCLOHYDROLASE 1 TYPE 2 HOMOLOG"/>
    <property type="match status" value="1"/>
</dbReference>
<dbReference type="SUPFAM" id="SSF102705">
    <property type="entry name" value="NIF3 (NGG1p interacting factor 3)-like"/>
    <property type="match status" value="1"/>
</dbReference>
<dbReference type="STRING" id="89784.SAMN04489725_10789"/>
<dbReference type="GO" id="GO:0046872">
    <property type="term" value="F:metal ion binding"/>
    <property type="evidence" value="ECO:0007669"/>
    <property type="project" value="UniProtKB-UniRule"/>
</dbReference>
<feature type="binding site" evidence="5">
    <location>
        <position position="335"/>
    </location>
    <ligand>
        <name>a divalent metal cation</name>
        <dbReference type="ChEBI" id="CHEBI:60240"/>
        <label>1</label>
    </ligand>
</feature>
<dbReference type="PIRSF" id="PIRSF037489">
    <property type="entry name" value="UCP037489_NIF3_YqfO"/>
    <property type="match status" value="1"/>
</dbReference>
<evidence type="ECO:0000256" key="5">
    <source>
        <dbReference type="PIRSR" id="PIRSR602678-1"/>
    </source>
</evidence>
<feature type="binding site" evidence="5">
    <location>
        <position position="331"/>
    </location>
    <ligand>
        <name>a divalent metal cation</name>
        <dbReference type="ChEBI" id="CHEBI:60240"/>
        <label>1</label>
    </ligand>
</feature>
<sequence>MDIRVSDVIREMERIAPKHLALADDRIGLQLGDPNAVVKRLWVALEVTPELVTRAVAEGVDMVVTHHAPLYRPLSQVDWSQPRQRAIAELVAHRISVFAAHTNLDVAPGGVNDVIAKRLDLVDQEPLDITYRTRLKKLVVYTPAASVEAVRQALCDKGAGHIGNYSHCTFAAPGTGSFVPGDDTHPYIGEAGKLELVSEVRLETVVPEHLLGEVVSSMLAVHPYEEVAYDVFDLALPGASFGIGRIGQLSVTQTLAEFADRARLAFGLPHVRYAGDPGRSVKTVAVLGGSGSGWIGKALMAGADVLVTADISHHQAADAVHDGIAVIDMPHAALEAPVCEEVATRLQAALGSRVTVKTAPVAVDPWRWL</sequence>
<dbReference type="PANTHER" id="PTHR13799">
    <property type="entry name" value="NGG1 INTERACTING FACTOR 3"/>
    <property type="match status" value="1"/>
</dbReference>
<proteinExistence type="inferred from homology"/>
<dbReference type="InterPro" id="IPR036069">
    <property type="entry name" value="DUF34/NIF3_sf"/>
</dbReference>
<keyword evidence="3 4" id="KW-0479">Metal-binding</keyword>
<dbReference type="Proteomes" id="UP000182589">
    <property type="component" value="Unassembled WGS sequence"/>
</dbReference>
<evidence type="ECO:0000256" key="2">
    <source>
        <dbReference type="ARBA" id="ARBA00022112"/>
    </source>
</evidence>
<dbReference type="RefSeq" id="WP_074692960.1">
    <property type="nucleotide sequence ID" value="NZ_FNOJ01000007.1"/>
</dbReference>
<evidence type="ECO:0000256" key="4">
    <source>
        <dbReference type="PIRNR" id="PIRNR037489"/>
    </source>
</evidence>
<keyword evidence="7" id="KW-1185">Reference proteome</keyword>
<dbReference type="NCBIfam" id="TIGR00486">
    <property type="entry name" value="YbgI_SA1388"/>
    <property type="match status" value="1"/>
</dbReference>
<dbReference type="InterPro" id="IPR017221">
    <property type="entry name" value="DUF34/NIF3_bac"/>
</dbReference>
<feature type="binding site" evidence="5">
    <location>
        <position position="67"/>
    </location>
    <ligand>
        <name>a divalent metal cation</name>
        <dbReference type="ChEBI" id="CHEBI:60240"/>
        <label>1</label>
    </ligand>
</feature>
<accession>A0A1H2U7S8</accession>
<organism evidence="6 7">
    <name type="scientific">Alicyclobacillus hesperidum</name>
    <dbReference type="NCBI Taxonomy" id="89784"/>
    <lineage>
        <taxon>Bacteria</taxon>
        <taxon>Bacillati</taxon>
        <taxon>Bacillota</taxon>
        <taxon>Bacilli</taxon>
        <taxon>Bacillales</taxon>
        <taxon>Alicyclobacillaceae</taxon>
        <taxon>Alicyclobacillus</taxon>
    </lineage>
</organism>
<gene>
    <name evidence="6" type="ORF">SAMN04489725_10789</name>
</gene>
<dbReference type="FunFam" id="3.40.1390.30:FF:000001">
    <property type="entry name" value="GTP cyclohydrolase 1 type 2"/>
    <property type="match status" value="1"/>
</dbReference>
<dbReference type="InterPro" id="IPR015867">
    <property type="entry name" value="N-reg_PII/ATP_PRibTrfase_C"/>
</dbReference>
<name>A0A1H2U7S8_9BACL</name>
<dbReference type="GO" id="GO:0005737">
    <property type="term" value="C:cytoplasm"/>
    <property type="evidence" value="ECO:0007669"/>
    <property type="project" value="TreeGrafter"/>
</dbReference>
<evidence type="ECO:0000256" key="1">
    <source>
        <dbReference type="ARBA" id="ARBA00006964"/>
    </source>
</evidence>
<evidence type="ECO:0000313" key="6">
    <source>
        <dbReference type="EMBL" id="SDW52201.1"/>
    </source>
</evidence>
<feature type="binding site" evidence="5">
    <location>
        <position position="66"/>
    </location>
    <ligand>
        <name>a divalent metal cation</name>
        <dbReference type="ChEBI" id="CHEBI:60240"/>
        <label>1</label>
    </ligand>
</feature>
<evidence type="ECO:0000256" key="3">
    <source>
        <dbReference type="ARBA" id="ARBA00022723"/>
    </source>
</evidence>
<dbReference type="Pfam" id="PF01784">
    <property type="entry name" value="DUF34_NIF3"/>
    <property type="match status" value="1"/>
</dbReference>
<comment type="similarity">
    <text evidence="1 4">Belongs to the GTP cyclohydrolase I type 2/NIF3 family.</text>
</comment>
<dbReference type="AlphaFoldDB" id="A0A1H2U7S8"/>
<dbReference type="Gene3D" id="3.30.70.120">
    <property type="match status" value="1"/>
</dbReference>
<reference evidence="7" key="1">
    <citation type="submission" date="2016-10" db="EMBL/GenBank/DDBJ databases">
        <authorList>
            <person name="Varghese N."/>
        </authorList>
    </citation>
    <scope>NUCLEOTIDE SEQUENCE [LARGE SCALE GENOMIC DNA]</scope>
    <source>
        <strain evidence="7">DSM 12489</strain>
    </source>
</reference>
<protein>
    <recommendedName>
        <fullName evidence="2 4">GTP cyclohydrolase 1 type 2 homolog</fullName>
    </recommendedName>
</protein>
<dbReference type="InterPro" id="IPR002678">
    <property type="entry name" value="DUF34/NIF3"/>
</dbReference>
<dbReference type="Gene3D" id="3.40.1390.30">
    <property type="entry name" value="NIF3 (NGG1p interacting factor 3)-like"/>
    <property type="match status" value="1"/>
</dbReference>